<feature type="transmembrane region" description="Helical" evidence="1">
    <location>
        <begin position="193"/>
        <end position="221"/>
    </location>
</feature>
<feature type="transmembrane region" description="Helical" evidence="1">
    <location>
        <begin position="299"/>
        <end position="323"/>
    </location>
</feature>
<dbReference type="AlphaFoldDB" id="A1KBJ8"/>
<dbReference type="STRING" id="62928.azo3588"/>
<keyword evidence="1" id="KW-1133">Transmembrane helix</keyword>
<gene>
    <name evidence="2" type="ordered locus">azo3588</name>
</gene>
<keyword evidence="1" id="KW-0472">Membrane</keyword>
<evidence type="ECO:0000256" key="1">
    <source>
        <dbReference type="SAM" id="Phobius"/>
    </source>
</evidence>
<dbReference type="KEGG" id="azo:azo3588"/>
<dbReference type="eggNOG" id="ENOG502ZB2F">
    <property type="taxonomic scope" value="Bacteria"/>
</dbReference>
<sequence>MSRAVQSGRKGVRAVRAETEGHKRGLAYALVAVVVVAQIFVAAHALVDLPKVDGWAVWNRVMRLLAGEVTWDQYLFLPHGAHLHSVVYLVAWADYHWANGRQLLMTVVSYLATAGCALFVAGRVLAWMEREGISLIVRLSGAVAAAALVTNLADYETLMQPFQVVMSVSRLTYLSLLWYLIKVLRRGSVGAYVAVVAASCLAVTFHGAGHLFAAAFALLHVVFSRRPLMALGAPLPLIVGIAVQKHYSPGGGELGALGILLSSPDMAGAFLKAVCAYFATPINYLWPVVGERTLLSMGFIVFAVTTAFAAYGTVLAFAARLPLGNGRQWNVSDEVAMAWVIAVILALSGAAAAAFWIVRVGAGNAGEAYRSVLASARYGAYASLAWSIFMGVAVLGLARFRAARHAQLGVTLLVTLAAVWPAATLARFYTFDDHLNIAAAALSMGFSPTHPEGEAVWPGVKDDWYWVDALPMTAAFLRIDHKGPWSHLPALHATNGGTVERWPVAAAAVRPVETDRRRATCHLEGRLEGVDPGGVPRSVLAPVVNYGNEVIGYAVLTRASAEGDHRPLKGYVLCADAQRAGPAGLYLTQAQTGWVAAAEGDEGIAPFDLTDATWIQGVARNWPGFFVADVPEARALFVPGTILRFADGQLRVVQRQEVANGYLNVFVTGAILDGGSVGFPHKVAVLN</sequence>
<dbReference type="EMBL" id="AM406670">
    <property type="protein sequence ID" value="CAL96204.1"/>
    <property type="molecule type" value="Genomic_DNA"/>
</dbReference>
<feature type="transmembrane region" description="Helical" evidence="1">
    <location>
        <begin position="335"/>
        <end position="358"/>
    </location>
</feature>
<dbReference type="Proteomes" id="UP000002588">
    <property type="component" value="Chromosome"/>
</dbReference>
<proteinExistence type="predicted"/>
<evidence type="ECO:0000313" key="3">
    <source>
        <dbReference type="Proteomes" id="UP000002588"/>
    </source>
</evidence>
<evidence type="ECO:0000313" key="2">
    <source>
        <dbReference type="EMBL" id="CAL96204.1"/>
    </source>
</evidence>
<feature type="transmembrane region" description="Helical" evidence="1">
    <location>
        <begin position="378"/>
        <end position="398"/>
    </location>
</feature>
<feature type="transmembrane region" description="Helical" evidence="1">
    <location>
        <begin position="26"/>
        <end position="47"/>
    </location>
</feature>
<dbReference type="HOGENOM" id="CLU_400461_0_0_4"/>
<feature type="transmembrane region" description="Helical" evidence="1">
    <location>
        <begin position="103"/>
        <end position="125"/>
    </location>
</feature>
<name>A1KBJ8_AZOSB</name>
<organism evidence="2 3">
    <name type="scientific">Azoarcus sp. (strain BH72)</name>
    <dbReference type="NCBI Taxonomy" id="418699"/>
    <lineage>
        <taxon>Bacteria</taxon>
        <taxon>Pseudomonadati</taxon>
        <taxon>Pseudomonadota</taxon>
        <taxon>Betaproteobacteria</taxon>
        <taxon>Rhodocyclales</taxon>
        <taxon>Zoogloeaceae</taxon>
        <taxon>Azoarcus</taxon>
    </lineage>
</organism>
<accession>A1KBJ8</accession>
<feature type="transmembrane region" description="Helical" evidence="1">
    <location>
        <begin position="162"/>
        <end position="181"/>
    </location>
</feature>
<protein>
    <submittedName>
        <fullName evidence="2">Hypothetical membrane protein</fullName>
    </submittedName>
</protein>
<keyword evidence="3" id="KW-1185">Reference proteome</keyword>
<feature type="transmembrane region" description="Helical" evidence="1">
    <location>
        <begin position="132"/>
        <end position="150"/>
    </location>
</feature>
<keyword evidence="1" id="KW-0812">Transmembrane</keyword>
<feature type="transmembrane region" description="Helical" evidence="1">
    <location>
        <begin position="255"/>
        <end position="279"/>
    </location>
</feature>
<reference evidence="2 3" key="1">
    <citation type="journal article" date="2006" name="Nat. Biotechnol.">
        <title>Complete genome of the mutualistic, N2-fixing grass endophyte Azoarcus sp. strain BH72.</title>
        <authorList>
            <person name="Krause A."/>
            <person name="Ramakumar A."/>
            <person name="Bartels D."/>
            <person name="Battistoni F."/>
            <person name="Bekel T."/>
            <person name="Boch J."/>
            <person name="Boehm M."/>
            <person name="Friedrich F."/>
            <person name="Hurek T."/>
            <person name="Krause L."/>
            <person name="Linke B."/>
            <person name="McHardy A.C."/>
            <person name="Sarkar A."/>
            <person name="Schneiker S."/>
            <person name="Syed A.A."/>
            <person name="Thauer R."/>
            <person name="Vorhoelter F.-J."/>
            <person name="Weidner S."/>
            <person name="Puehler A."/>
            <person name="Reinhold-Hurek B."/>
            <person name="Kaiser O."/>
            <person name="Goesmann A."/>
        </authorList>
    </citation>
    <scope>NUCLEOTIDE SEQUENCE [LARGE SCALE GENOMIC DNA]</scope>
    <source>
        <strain evidence="2 3">BH72</strain>
    </source>
</reference>